<gene>
    <name evidence="3" type="ORF">RirG_015990</name>
</gene>
<dbReference type="GO" id="GO:0030488">
    <property type="term" value="P:tRNA methylation"/>
    <property type="evidence" value="ECO:0007669"/>
    <property type="project" value="TreeGrafter"/>
</dbReference>
<dbReference type="OMA" id="NMLTSKC"/>
<dbReference type="AlphaFoldDB" id="A0A015KFB4"/>
<dbReference type="InterPro" id="IPR039127">
    <property type="entry name" value="Trm112"/>
</dbReference>
<dbReference type="Proteomes" id="UP000022910">
    <property type="component" value="Unassembled WGS sequence"/>
</dbReference>
<evidence type="ECO:0000313" key="3">
    <source>
        <dbReference type="EMBL" id="EXX78325.1"/>
    </source>
</evidence>
<organism evidence="3 4">
    <name type="scientific">Rhizophagus irregularis (strain DAOM 197198w)</name>
    <name type="common">Glomus intraradices</name>
    <dbReference type="NCBI Taxonomy" id="1432141"/>
    <lineage>
        <taxon>Eukaryota</taxon>
        <taxon>Fungi</taxon>
        <taxon>Fungi incertae sedis</taxon>
        <taxon>Mucoromycota</taxon>
        <taxon>Glomeromycotina</taxon>
        <taxon>Glomeromycetes</taxon>
        <taxon>Glomerales</taxon>
        <taxon>Glomeraceae</taxon>
        <taxon>Rhizophagus</taxon>
    </lineage>
</organism>
<dbReference type="STRING" id="1432141.A0A015KFB4"/>
<proteinExistence type="inferred from homology"/>
<evidence type="ECO:0000256" key="1">
    <source>
        <dbReference type="ARBA" id="ARBA00007980"/>
    </source>
</evidence>
<reference evidence="3 4" key="1">
    <citation type="submission" date="2014-02" db="EMBL/GenBank/DDBJ databases">
        <title>Single nucleus genome sequencing reveals high similarity among nuclei of an endomycorrhizal fungus.</title>
        <authorList>
            <person name="Lin K."/>
            <person name="Geurts R."/>
            <person name="Zhang Z."/>
            <person name="Limpens E."/>
            <person name="Saunders D.G."/>
            <person name="Mu D."/>
            <person name="Pang E."/>
            <person name="Cao H."/>
            <person name="Cha H."/>
            <person name="Lin T."/>
            <person name="Zhou Q."/>
            <person name="Shang Y."/>
            <person name="Li Y."/>
            <person name="Ivanov S."/>
            <person name="Sharma T."/>
            <person name="Velzen R.V."/>
            <person name="Ruijter N.D."/>
            <person name="Aanen D.K."/>
            <person name="Win J."/>
            <person name="Kamoun S."/>
            <person name="Bisseling T."/>
            <person name="Huang S."/>
        </authorList>
    </citation>
    <scope>NUCLEOTIDE SEQUENCE [LARGE SCALE GENOMIC DNA]</scope>
    <source>
        <strain evidence="4">DAOM197198w</strain>
    </source>
</reference>
<dbReference type="Gene3D" id="2.20.25.10">
    <property type="match status" value="1"/>
</dbReference>
<dbReference type="SUPFAM" id="SSF158997">
    <property type="entry name" value="Trm112p-like"/>
    <property type="match status" value="1"/>
</dbReference>
<keyword evidence="4" id="KW-1185">Reference proteome</keyword>
<comment type="caution">
    <text evidence="3">The sequence shown here is derived from an EMBL/GenBank/DDBJ whole genome shotgun (WGS) entry which is preliminary data.</text>
</comment>
<dbReference type="PANTHER" id="PTHR12773">
    <property type="entry name" value="UPF0315 PROTEIN-RELATED"/>
    <property type="match status" value="1"/>
</dbReference>
<dbReference type="InterPro" id="IPR005651">
    <property type="entry name" value="Trm112-like"/>
</dbReference>
<protein>
    <submittedName>
        <fullName evidence="3">Trm112p</fullName>
    </submittedName>
</protein>
<dbReference type="CDD" id="cd21089">
    <property type="entry name" value="Trm112-like"/>
    <property type="match status" value="1"/>
</dbReference>
<dbReference type="SMR" id="A0A015KFB4"/>
<dbReference type="EMBL" id="JEMT01009230">
    <property type="protein sequence ID" value="EXX78325.1"/>
    <property type="molecule type" value="Genomic_DNA"/>
</dbReference>
<dbReference type="GO" id="GO:0070476">
    <property type="term" value="P:rRNA (guanine-N7)-methylation"/>
    <property type="evidence" value="ECO:0007669"/>
    <property type="project" value="TreeGrafter"/>
</dbReference>
<comment type="subunit">
    <text evidence="2">Interacts with TRM9.</text>
</comment>
<comment type="similarity">
    <text evidence="1">Belongs to the TRM112 family.</text>
</comment>
<name>A0A015KFB4_RHIIW</name>
<sequence length="121" mass="13986">MRLVTHNMLQCHVKGCNSNNFPLQLSDVEIEIQETDFNPKFLRNMLSKLEWNALVKTALEINITTLPNVLPNDLDEEFLKMLHRVLLETHIKQGQMICPNCNHTYPIKDGIPNMLLSETET</sequence>
<evidence type="ECO:0000313" key="4">
    <source>
        <dbReference type="Proteomes" id="UP000022910"/>
    </source>
</evidence>
<evidence type="ECO:0000256" key="2">
    <source>
        <dbReference type="ARBA" id="ARBA00065633"/>
    </source>
</evidence>
<dbReference type="HOGENOM" id="CLU_086140_1_0_1"/>
<dbReference type="GO" id="GO:0046982">
    <property type="term" value="F:protein heterodimerization activity"/>
    <property type="evidence" value="ECO:0007669"/>
    <property type="project" value="InterPro"/>
</dbReference>
<dbReference type="PANTHER" id="PTHR12773:SF0">
    <property type="entry name" value="MULTIFUNCTIONAL METHYLTRANSFERASE SUBUNIT TRM112-LIKE PROTEIN"/>
    <property type="match status" value="1"/>
</dbReference>
<accession>A0A015KFB4</accession>
<dbReference type="OrthoDB" id="2187549at2759"/>
<dbReference type="Pfam" id="PF03966">
    <property type="entry name" value="Trm112p"/>
    <property type="match status" value="1"/>
</dbReference>
<dbReference type="FunFam" id="2.20.25.10:FF:000018">
    <property type="entry name" value="Multifunctional methyltransferase subunit TRM112-like B"/>
    <property type="match status" value="1"/>
</dbReference>